<dbReference type="AlphaFoldDB" id="X0WHW3"/>
<reference evidence="1" key="1">
    <citation type="journal article" date="2014" name="Front. Microbiol.">
        <title>High frequency of phylogenetically diverse reductive dehalogenase-homologous genes in deep subseafloor sedimentary metagenomes.</title>
        <authorList>
            <person name="Kawai M."/>
            <person name="Futagami T."/>
            <person name="Toyoda A."/>
            <person name="Takaki Y."/>
            <person name="Nishi S."/>
            <person name="Hori S."/>
            <person name="Arai W."/>
            <person name="Tsubouchi T."/>
            <person name="Morono Y."/>
            <person name="Uchiyama I."/>
            <person name="Ito T."/>
            <person name="Fujiyama A."/>
            <person name="Inagaki F."/>
            <person name="Takami H."/>
        </authorList>
    </citation>
    <scope>NUCLEOTIDE SEQUENCE</scope>
    <source>
        <strain evidence="1">Expedition CK06-06</strain>
    </source>
</reference>
<sequence length="262" mass="27540">EAAYSYAGTTLVINPLADFLPGETVTATVTDAVEGTDGNQLEEEYAFTLNMIDAAPTPIEVGGTLSSSTLWTSDNVYYLTSDLTIPSGVTLVIEPGTVVKFSSYKELNVDGMLLAQGTTAEQIVFTVYWDDTYGGDTGDGSYSWDTIRLNGDGSILDHVLVRNGGWYSSSGRSSMVYLNSNSVVRNSTLENQHGSVTLASAAVSIGSMGQLRDSLIRSNTYGVRVTSSSAILVGNTITGNIYPVAQTASSGAVDYSGNDLAG</sequence>
<name>X0WHW3_9ZZZZ</name>
<dbReference type="InterPro" id="IPR011050">
    <property type="entry name" value="Pectin_lyase_fold/virulence"/>
</dbReference>
<dbReference type="EMBL" id="BARS01031962">
    <property type="protein sequence ID" value="GAG24088.1"/>
    <property type="molecule type" value="Genomic_DNA"/>
</dbReference>
<accession>X0WHW3</accession>
<organism evidence="1">
    <name type="scientific">marine sediment metagenome</name>
    <dbReference type="NCBI Taxonomy" id="412755"/>
    <lineage>
        <taxon>unclassified sequences</taxon>
        <taxon>metagenomes</taxon>
        <taxon>ecological metagenomes</taxon>
    </lineage>
</organism>
<gene>
    <name evidence="1" type="ORF">S01H1_49667</name>
</gene>
<evidence type="ECO:0008006" key="2">
    <source>
        <dbReference type="Google" id="ProtNLM"/>
    </source>
</evidence>
<protein>
    <recommendedName>
        <fullName evidence="2">Right handed beta helix domain-containing protein</fullName>
    </recommendedName>
</protein>
<evidence type="ECO:0000313" key="1">
    <source>
        <dbReference type="EMBL" id="GAG24088.1"/>
    </source>
</evidence>
<feature type="non-terminal residue" evidence="1">
    <location>
        <position position="262"/>
    </location>
</feature>
<feature type="non-terminal residue" evidence="1">
    <location>
        <position position="1"/>
    </location>
</feature>
<dbReference type="SUPFAM" id="SSF51126">
    <property type="entry name" value="Pectin lyase-like"/>
    <property type="match status" value="1"/>
</dbReference>
<proteinExistence type="predicted"/>
<dbReference type="Gene3D" id="2.160.20.10">
    <property type="entry name" value="Single-stranded right-handed beta-helix, Pectin lyase-like"/>
    <property type="match status" value="1"/>
</dbReference>
<dbReference type="InterPro" id="IPR012334">
    <property type="entry name" value="Pectin_lyas_fold"/>
</dbReference>
<comment type="caution">
    <text evidence="1">The sequence shown here is derived from an EMBL/GenBank/DDBJ whole genome shotgun (WGS) entry which is preliminary data.</text>
</comment>